<gene>
    <name evidence="8" type="ORF">NHX12_018230</name>
</gene>
<keyword evidence="3 6" id="KW-0812">Transmembrane</keyword>
<evidence type="ECO:0000256" key="3">
    <source>
        <dbReference type="ARBA" id="ARBA00022692"/>
    </source>
</evidence>
<protein>
    <recommendedName>
        <fullName evidence="7">3-oxo-5-alpha-steroid 4-dehydrogenase C-terminal domain-containing protein</fullName>
    </recommendedName>
</protein>
<accession>A0A9Q0EWU9</accession>
<evidence type="ECO:0000256" key="1">
    <source>
        <dbReference type="ARBA" id="ARBA00004141"/>
    </source>
</evidence>
<dbReference type="OrthoDB" id="5788137at2759"/>
<feature type="domain" description="3-oxo-5-alpha-steroid 4-dehydrogenase C-terminal" evidence="7">
    <location>
        <begin position="105"/>
        <end position="221"/>
    </location>
</feature>
<evidence type="ECO:0000259" key="7">
    <source>
        <dbReference type="Pfam" id="PF02544"/>
    </source>
</evidence>
<dbReference type="InterPro" id="IPR039357">
    <property type="entry name" value="SRD5A/TECR"/>
</dbReference>
<dbReference type="GO" id="GO:0016020">
    <property type="term" value="C:membrane"/>
    <property type="evidence" value="ECO:0007669"/>
    <property type="project" value="UniProtKB-SubCell"/>
</dbReference>
<comment type="caution">
    <text evidence="8">The sequence shown here is derived from an EMBL/GenBank/DDBJ whole genome shotgun (WGS) entry which is preliminary data.</text>
</comment>
<feature type="transmembrane region" description="Helical" evidence="6">
    <location>
        <begin position="6"/>
        <end position="30"/>
    </location>
</feature>
<dbReference type="Pfam" id="PF02544">
    <property type="entry name" value="Steroid_dh"/>
    <property type="match status" value="1"/>
</dbReference>
<dbReference type="PROSITE" id="PS50244">
    <property type="entry name" value="S5A_REDUCTASE"/>
    <property type="match status" value="1"/>
</dbReference>
<keyword evidence="9" id="KW-1185">Reference proteome</keyword>
<dbReference type="PANTHER" id="PTHR10556:SF37">
    <property type="entry name" value="3-OXO-5-ALPHA-STEROID 4-DEHYDROGENASE 2"/>
    <property type="match status" value="1"/>
</dbReference>
<dbReference type="Proteomes" id="UP001148018">
    <property type="component" value="Unassembled WGS sequence"/>
</dbReference>
<dbReference type="GO" id="GO:0006694">
    <property type="term" value="P:steroid biosynthetic process"/>
    <property type="evidence" value="ECO:0007669"/>
    <property type="project" value="TreeGrafter"/>
</dbReference>
<evidence type="ECO:0000313" key="8">
    <source>
        <dbReference type="EMBL" id="KAJ3614659.1"/>
    </source>
</evidence>
<proteinExistence type="inferred from homology"/>
<evidence type="ECO:0000256" key="6">
    <source>
        <dbReference type="SAM" id="Phobius"/>
    </source>
</evidence>
<dbReference type="EMBL" id="JANIIK010000034">
    <property type="protein sequence ID" value="KAJ3614659.1"/>
    <property type="molecule type" value="Genomic_DNA"/>
</dbReference>
<dbReference type="PANTHER" id="PTHR10556">
    <property type="entry name" value="3-OXO-5-ALPHA-STEROID 4-DEHYDROGENASE"/>
    <property type="match status" value="1"/>
</dbReference>
<name>A0A9Q0EWU9_9TELE</name>
<keyword evidence="4 6" id="KW-1133">Transmembrane helix</keyword>
<reference evidence="8" key="1">
    <citation type="submission" date="2022-07" db="EMBL/GenBank/DDBJ databases">
        <title>Chromosome-level genome of Muraenolepis orangiensis.</title>
        <authorList>
            <person name="Kim J."/>
        </authorList>
    </citation>
    <scope>NUCLEOTIDE SEQUENCE</scope>
    <source>
        <strain evidence="8">KU_S4_2022</strain>
        <tissue evidence="8">Muscle</tissue>
    </source>
</reference>
<dbReference type="AlphaFoldDB" id="A0A9Q0EWU9"/>
<comment type="similarity">
    <text evidence="2">Belongs to the steroid 5-alpha reductase family.</text>
</comment>
<evidence type="ECO:0000313" key="9">
    <source>
        <dbReference type="Proteomes" id="UP001148018"/>
    </source>
</evidence>
<sequence>MECQETAVQLVSWTLLLGGPVCCWALMVAGRHTVYGRYADPRDRCVANTRLVWMIQELPSLLIPLLLFLGTESRTGVGRSLLLGTFCLHYFHRSFIYAWRTRGRPFPLHIAIKSFLFCSLNGLLQGHYLLHCAPTSQSPVWLALGMIINIHSDVLLRNLRRPGDLAYQIPRGGMFELVSGANYLGEIVEWCGYAVATGSLPAASFWIFTTCLLCPRAIYHH</sequence>
<evidence type="ECO:0000256" key="5">
    <source>
        <dbReference type="ARBA" id="ARBA00023136"/>
    </source>
</evidence>
<comment type="subcellular location">
    <subcellularLocation>
        <location evidence="1">Membrane</location>
        <topology evidence="1">Multi-pass membrane protein</topology>
    </subcellularLocation>
</comment>
<dbReference type="GO" id="GO:0003865">
    <property type="term" value="F:3-oxo-5-alpha-steroid 4-dehydrogenase activity"/>
    <property type="evidence" value="ECO:0007669"/>
    <property type="project" value="TreeGrafter"/>
</dbReference>
<dbReference type="InterPro" id="IPR001104">
    <property type="entry name" value="3-oxo-5_a-steroid_4-DH_C"/>
</dbReference>
<keyword evidence="5 6" id="KW-0472">Membrane</keyword>
<evidence type="ECO:0000256" key="4">
    <source>
        <dbReference type="ARBA" id="ARBA00022989"/>
    </source>
</evidence>
<organism evidence="8 9">
    <name type="scientific">Muraenolepis orangiensis</name>
    <name type="common">Patagonian moray cod</name>
    <dbReference type="NCBI Taxonomy" id="630683"/>
    <lineage>
        <taxon>Eukaryota</taxon>
        <taxon>Metazoa</taxon>
        <taxon>Chordata</taxon>
        <taxon>Craniata</taxon>
        <taxon>Vertebrata</taxon>
        <taxon>Euteleostomi</taxon>
        <taxon>Actinopterygii</taxon>
        <taxon>Neopterygii</taxon>
        <taxon>Teleostei</taxon>
        <taxon>Neoteleostei</taxon>
        <taxon>Acanthomorphata</taxon>
        <taxon>Zeiogadaria</taxon>
        <taxon>Gadariae</taxon>
        <taxon>Gadiformes</taxon>
        <taxon>Muraenolepidoidei</taxon>
        <taxon>Muraenolepididae</taxon>
        <taxon>Muraenolepis</taxon>
    </lineage>
</organism>
<evidence type="ECO:0000256" key="2">
    <source>
        <dbReference type="ARBA" id="ARBA00007742"/>
    </source>
</evidence>
<feature type="non-terminal residue" evidence="8">
    <location>
        <position position="221"/>
    </location>
</feature>